<protein>
    <submittedName>
        <fullName evidence="1">Uncharacterized protein</fullName>
    </submittedName>
</protein>
<organism evidence="1 2">
    <name type="scientific">Penicillium angulare</name>
    <dbReference type="NCBI Taxonomy" id="116970"/>
    <lineage>
        <taxon>Eukaryota</taxon>
        <taxon>Fungi</taxon>
        <taxon>Dikarya</taxon>
        <taxon>Ascomycota</taxon>
        <taxon>Pezizomycotina</taxon>
        <taxon>Eurotiomycetes</taxon>
        <taxon>Eurotiomycetidae</taxon>
        <taxon>Eurotiales</taxon>
        <taxon>Aspergillaceae</taxon>
        <taxon>Penicillium</taxon>
    </lineage>
</organism>
<reference evidence="1" key="2">
    <citation type="journal article" date="2023" name="IMA Fungus">
        <title>Comparative genomic study of the Penicillium genus elucidates a diverse pangenome and 15 lateral gene transfer events.</title>
        <authorList>
            <person name="Petersen C."/>
            <person name="Sorensen T."/>
            <person name="Nielsen M.R."/>
            <person name="Sondergaard T.E."/>
            <person name="Sorensen J.L."/>
            <person name="Fitzpatrick D.A."/>
            <person name="Frisvad J.C."/>
            <person name="Nielsen K.L."/>
        </authorList>
    </citation>
    <scope>NUCLEOTIDE SEQUENCE</scope>
    <source>
        <strain evidence="1">IBT 30069</strain>
    </source>
</reference>
<name>A0A9W9KD14_9EURO</name>
<dbReference type="OrthoDB" id="3437411at2759"/>
<sequence length="527" mass="60369">MALRTLPLEIHARTIFQVSSIRDLSAISQTSRAMHSLCDMKNRERFHRICIDEARIDSTFNLLMEILKQRSLGKYVRKIEHRHRRPYQVPAYTETKEQRSLSEDEMDLLRNAVQKAGFSGTQESAVINMLMQKDAKGRDDELGDFNNRMRLRIYPSVIMGTYITQALTAMLISVSPNLEALTMTQPFETYESYNYDPEENPRESLTDFPIDRLLRRANTDPASVPYLQNLRKVYIIVDEVIMGGDDRSYVGIEFFDCIKLVDNLPSIESIGTDALIEDENDVATLLPKSSNISRVYLNHCALMTPYLAYIIQSCKILKEFQYTIGGRDVLGGHFCPLNPKTFIKAIAPHKDTLEVLDIDADGNIHQLSSYHNGDYVKADKSFDDVFDPYLDEEDNHQAKQERFVKSFLDNSGCLKDFHALKKLSIGVGSLLYFARGVGADYESGEPVKLVDRLPENLEYLCIRGYKRGESKMWDEQIDDLMSFWKEGTSNIKEIVGVEEEIPNAKDLEDIDNQEHLMWVLGEDTHVL</sequence>
<dbReference type="AlphaFoldDB" id="A0A9W9KD14"/>
<reference evidence="1" key="1">
    <citation type="submission" date="2022-11" db="EMBL/GenBank/DDBJ databases">
        <authorList>
            <person name="Petersen C."/>
        </authorList>
    </citation>
    <scope>NUCLEOTIDE SEQUENCE</scope>
    <source>
        <strain evidence="1">IBT 30069</strain>
    </source>
</reference>
<evidence type="ECO:0000313" key="1">
    <source>
        <dbReference type="EMBL" id="KAJ5100547.1"/>
    </source>
</evidence>
<accession>A0A9W9KD14</accession>
<comment type="caution">
    <text evidence="1">The sequence shown here is derived from an EMBL/GenBank/DDBJ whole genome shotgun (WGS) entry which is preliminary data.</text>
</comment>
<evidence type="ECO:0000313" key="2">
    <source>
        <dbReference type="Proteomes" id="UP001149165"/>
    </source>
</evidence>
<keyword evidence="2" id="KW-1185">Reference proteome</keyword>
<proteinExistence type="predicted"/>
<gene>
    <name evidence="1" type="ORF">N7456_006599</name>
</gene>
<dbReference type="Proteomes" id="UP001149165">
    <property type="component" value="Unassembled WGS sequence"/>
</dbReference>
<dbReference type="EMBL" id="JAPQKH010000004">
    <property type="protein sequence ID" value="KAJ5100547.1"/>
    <property type="molecule type" value="Genomic_DNA"/>
</dbReference>